<dbReference type="InParanoid" id="A0A482XM59"/>
<feature type="compositionally biased region" description="Basic and acidic residues" evidence="2">
    <location>
        <begin position="129"/>
        <end position="146"/>
    </location>
</feature>
<dbReference type="EMBL" id="QKKF02004629">
    <property type="protein sequence ID" value="RZF47205.1"/>
    <property type="molecule type" value="Genomic_DNA"/>
</dbReference>
<comment type="subcellular location">
    <subcellularLocation>
        <location evidence="1">Nucleus</location>
    </subcellularLocation>
</comment>
<dbReference type="GO" id="GO:0006357">
    <property type="term" value="P:regulation of transcription by RNA polymerase II"/>
    <property type="evidence" value="ECO:0007669"/>
    <property type="project" value="TreeGrafter"/>
</dbReference>
<reference evidence="5 6" key="1">
    <citation type="journal article" date="2017" name="Gigascience">
        <title>Genome sequence of the small brown planthopper, Laodelphax striatellus.</title>
        <authorList>
            <person name="Zhu J."/>
            <person name="Jiang F."/>
            <person name="Wang X."/>
            <person name="Yang P."/>
            <person name="Bao Y."/>
            <person name="Zhao W."/>
            <person name="Wang W."/>
            <person name="Lu H."/>
            <person name="Wang Q."/>
            <person name="Cui N."/>
            <person name="Li J."/>
            <person name="Chen X."/>
            <person name="Luo L."/>
            <person name="Yu J."/>
            <person name="Kang L."/>
            <person name="Cui F."/>
        </authorList>
    </citation>
    <scope>NUCLEOTIDE SEQUENCE [LARGE SCALE GENOMIC DNA]</scope>
    <source>
        <strain evidence="5">Lst14</strain>
    </source>
</reference>
<dbReference type="OrthoDB" id="6614169at2759"/>
<dbReference type="GO" id="GO:0005667">
    <property type="term" value="C:transcription regulator complex"/>
    <property type="evidence" value="ECO:0007669"/>
    <property type="project" value="TreeGrafter"/>
</dbReference>
<evidence type="ECO:0000256" key="2">
    <source>
        <dbReference type="SAM" id="MobiDB-lite"/>
    </source>
</evidence>
<keyword evidence="1" id="KW-0539">Nucleus</keyword>
<organism evidence="5 6">
    <name type="scientific">Laodelphax striatellus</name>
    <name type="common">Small brown planthopper</name>
    <name type="synonym">Delphax striatella</name>
    <dbReference type="NCBI Taxonomy" id="195883"/>
    <lineage>
        <taxon>Eukaryota</taxon>
        <taxon>Metazoa</taxon>
        <taxon>Ecdysozoa</taxon>
        <taxon>Arthropoda</taxon>
        <taxon>Hexapoda</taxon>
        <taxon>Insecta</taxon>
        <taxon>Pterygota</taxon>
        <taxon>Neoptera</taxon>
        <taxon>Paraneoptera</taxon>
        <taxon>Hemiptera</taxon>
        <taxon>Auchenorrhyncha</taxon>
        <taxon>Fulgoroidea</taxon>
        <taxon>Delphacidae</taxon>
        <taxon>Criomorphinae</taxon>
        <taxon>Laodelphax</taxon>
    </lineage>
</organism>
<comment type="caution">
    <text evidence="5">The sequence shown here is derived from an EMBL/GenBank/DDBJ whole genome shotgun (WGS) entry which is preliminary data.</text>
</comment>
<evidence type="ECO:0000259" key="4">
    <source>
        <dbReference type="PROSITE" id="PS51031"/>
    </source>
</evidence>
<dbReference type="Pfam" id="PF02944">
    <property type="entry name" value="BESS"/>
    <property type="match status" value="1"/>
</dbReference>
<evidence type="ECO:0000259" key="3">
    <source>
        <dbReference type="PROSITE" id="PS51029"/>
    </source>
</evidence>
<dbReference type="GO" id="GO:0005634">
    <property type="term" value="C:nucleus"/>
    <property type="evidence" value="ECO:0007669"/>
    <property type="project" value="UniProtKB-SubCell"/>
</dbReference>
<feature type="domain" description="BESS" evidence="4">
    <location>
        <begin position="237"/>
        <end position="276"/>
    </location>
</feature>
<dbReference type="PROSITE" id="PS51031">
    <property type="entry name" value="BESS"/>
    <property type="match status" value="1"/>
</dbReference>
<keyword evidence="6" id="KW-1185">Reference proteome</keyword>
<dbReference type="InterPro" id="IPR004210">
    <property type="entry name" value="BESS_motif"/>
</dbReference>
<gene>
    <name evidence="5" type="ORF">LSTR_LSTR004914</name>
</gene>
<dbReference type="PANTHER" id="PTHR12243">
    <property type="entry name" value="MADF DOMAIN TRANSCRIPTION FACTOR"/>
    <property type="match status" value="1"/>
</dbReference>
<dbReference type="PROSITE" id="PS51029">
    <property type="entry name" value="MADF"/>
    <property type="match status" value="1"/>
</dbReference>
<dbReference type="GO" id="GO:0003677">
    <property type="term" value="F:DNA binding"/>
    <property type="evidence" value="ECO:0007669"/>
    <property type="project" value="InterPro"/>
</dbReference>
<evidence type="ECO:0000313" key="5">
    <source>
        <dbReference type="EMBL" id="RZF47205.1"/>
    </source>
</evidence>
<dbReference type="PANTHER" id="PTHR12243:SF67">
    <property type="entry name" value="COREPRESSOR OF PANGOLIN, ISOFORM A-RELATED"/>
    <property type="match status" value="1"/>
</dbReference>
<accession>A0A482XM59</accession>
<sequence length="278" mass="32295">MEEADSYKERKKDFSTVKFIELFSKRPALYNIHEHPDRRSYDAQWIELAAELFPNWSEFGEREKINKVRNLKNRYRNLRTCYVRELKKQLQRVEATETDNYRRSYIYFDLLDFLRPSVSEQLTSKKVINESKSASDKDGPYEKDGPSEIDGPYEIEVHSGDNDSDADIEVVQIKTPQTSSITKKRNSSSDACIGVVQNQTPQQPVTKKKKELSSNCKESAAGTSKLDELSHVHLEHIDEDKSFLLSLVPMFRKMSDSQKINAKMEFLSIIAKILEMRR</sequence>
<dbReference type="AlphaFoldDB" id="A0A482XM59"/>
<name>A0A482XM59_LAOST</name>
<evidence type="ECO:0000313" key="6">
    <source>
        <dbReference type="Proteomes" id="UP000291343"/>
    </source>
</evidence>
<dbReference type="InterPro" id="IPR006578">
    <property type="entry name" value="MADF-dom"/>
</dbReference>
<dbReference type="STRING" id="195883.A0A482XM59"/>
<dbReference type="InterPro" id="IPR039353">
    <property type="entry name" value="TF_Adf1"/>
</dbReference>
<evidence type="ECO:0000256" key="1">
    <source>
        <dbReference type="PROSITE-ProRule" id="PRU00371"/>
    </source>
</evidence>
<proteinExistence type="predicted"/>
<feature type="region of interest" description="Disordered" evidence="2">
    <location>
        <begin position="129"/>
        <end position="167"/>
    </location>
</feature>
<evidence type="ECO:0008006" key="7">
    <source>
        <dbReference type="Google" id="ProtNLM"/>
    </source>
</evidence>
<dbReference type="Proteomes" id="UP000291343">
    <property type="component" value="Unassembled WGS sequence"/>
</dbReference>
<protein>
    <recommendedName>
        <fullName evidence="7">MADF domain-containing protein</fullName>
    </recommendedName>
</protein>
<dbReference type="Pfam" id="PF10545">
    <property type="entry name" value="MADF_DNA_bdg"/>
    <property type="match status" value="1"/>
</dbReference>
<feature type="domain" description="MADF" evidence="3">
    <location>
        <begin position="18"/>
        <end position="119"/>
    </location>
</feature>
<dbReference type="SMART" id="SM00595">
    <property type="entry name" value="MADF"/>
    <property type="match status" value="1"/>
</dbReference>